<proteinExistence type="inferred from homology"/>
<dbReference type="Proteomes" id="UP000606974">
    <property type="component" value="Unassembled WGS sequence"/>
</dbReference>
<dbReference type="Gene3D" id="3.30.1360.120">
    <property type="entry name" value="Probable tRNA modification gtpase trme, domain 1"/>
    <property type="match status" value="1"/>
</dbReference>
<evidence type="ECO:0000256" key="3">
    <source>
        <dbReference type="ARBA" id="ARBA00023128"/>
    </source>
</evidence>
<keyword evidence="8" id="KW-1185">Reference proteome</keyword>
<dbReference type="InterPro" id="IPR057460">
    <property type="entry name" value="CAF17_C"/>
</dbReference>
<reference evidence="7" key="1">
    <citation type="submission" date="2020-02" db="EMBL/GenBank/DDBJ databases">
        <authorList>
            <person name="Palmer J.M."/>
        </authorList>
    </citation>
    <scope>NUCLEOTIDE SEQUENCE</scope>
    <source>
        <strain evidence="7">EPUS1.4</strain>
        <tissue evidence="7">Thallus</tissue>
    </source>
</reference>
<dbReference type="Gene3D" id="3.30.70.1400">
    <property type="entry name" value="Aminomethyltransferase beta-barrel domains"/>
    <property type="match status" value="1"/>
</dbReference>
<dbReference type="InterPro" id="IPR045179">
    <property type="entry name" value="YgfZ/GcvT"/>
</dbReference>
<dbReference type="PANTHER" id="PTHR22602:SF0">
    <property type="entry name" value="TRANSFERASE CAF17, MITOCHONDRIAL-RELATED"/>
    <property type="match status" value="1"/>
</dbReference>
<name>A0A8H7ACK6_9EURO</name>
<comment type="similarity">
    <text evidence="4">Belongs to the GcvT family. CAF17/IBA57 subfamily.</text>
</comment>
<evidence type="ECO:0000259" key="6">
    <source>
        <dbReference type="Pfam" id="PF25455"/>
    </source>
</evidence>
<dbReference type="SUPFAM" id="SSF103025">
    <property type="entry name" value="Folate-binding domain"/>
    <property type="match status" value="1"/>
</dbReference>
<evidence type="ECO:0000313" key="8">
    <source>
        <dbReference type="Proteomes" id="UP000606974"/>
    </source>
</evidence>
<dbReference type="PANTHER" id="PTHR22602">
    <property type="entry name" value="TRANSFERASE CAF17, MITOCHONDRIAL-RELATED"/>
    <property type="match status" value="1"/>
</dbReference>
<organism evidence="7 8">
    <name type="scientific">Endocarpon pusillum</name>
    <dbReference type="NCBI Taxonomy" id="364733"/>
    <lineage>
        <taxon>Eukaryota</taxon>
        <taxon>Fungi</taxon>
        <taxon>Dikarya</taxon>
        <taxon>Ascomycota</taxon>
        <taxon>Pezizomycotina</taxon>
        <taxon>Eurotiomycetes</taxon>
        <taxon>Chaetothyriomycetidae</taxon>
        <taxon>Verrucariales</taxon>
        <taxon>Verrucariaceae</taxon>
        <taxon>Endocarpon</taxon>
    </lineage>
</organism>
<dbReference type="OrthoDB" id="191995at2759"/>
<dbReference type="GO" id="GO:0005759">
    <property type="term" value="C:mitochondrial matrix"/>
    <property type="evidence" value="ECO:0007669"/>
    <property type="project" value="UniProtKB-SubCell"/>
</dbReference>
<sequence length="406" mass="45805">MSLPPKLNQCLRSPFTTFRPFLSRTYSHSPGVRAREQPVLRYTQLPSRSLIEVGPNADNARTFIHGLVTANTESLQYTSSSYYTAFLNAGGRVLDDVFIYPPPSNFEPGTGGLRGQDEPDQYLIEVDRERADALIRHLKKHKLRRKLSFRLLDQEEGPVYGIWADEPNLDPFTALKPTLEPLRSWKLDQRPNMGARCILRPKAEMEQYFGPPNASFEDYTIHRMMNGVAEGSAEIVPTSALPQESNLDLLGAIDFRKGCYLGQELTIRTHHTGVVRKRIVPVQLYDNASPKPATADAPEYISTAKFTLPPRQSAISKVSARKGRSTGRWLGGVGNIGLALCRLEIMDNIRLTEETALYDPEEEFKVVWDEETETGQSKELKVKAFVPRWMRLGIAERLKSLKGHHT</sequence>
<dbReference type="EMBL" id="JAACFV010000131">
    <property type="protein sequence ID" value="KAF7504646.1"/>
    <property type="molecule type" value="Genomic_DNA"/>
</dbReference>
<comment type="subcellular location">
    <subcellularLocation>
        <location evidence="1">Mitochondrion matrix</location>
    </subcellularLocation>
</comment>
<evidence type="ECO:0000256" key="2">
    <source>
        <dbReference type="ARBA" id="ARBA00022946"/>
    </source>
</evidence>
<gene>
    <name evidence="7" type="ORF">GJ744_002000</name>
</gene>
<dbReference type="GO" id="GO:0016226">
    <property type="term" value="P:iron-sulfur cluster assembly"/>
    <property type="evidence" value="ECO:0007669"/>
    <property type="project" value="TreeGrafter"/>
</dbReference>
<evidence type="ECO:0000256" key="4">
    <source>
        <dbReference type="ARBA" id="ARBA00093447"/>
    </source>
</evidence>
<evidence type="ECO:0000256" key="5">
    <source>
        <dbReference type="ARBA" id="ARBA00093637"/>
    </source>
</evidence>
<evidence type="ECO:0000313" key="7">
    <source>
        <dbReference type="EMBL" id="KAF7504646.1"/>
    </source>
</evidence>
<feature type="domain" description="CAF17 C-terminal" evidence="6">
    <location>
        <begin position="276"/>
        <end position="391"/>
    </location>
</feature>
<dbReference type="InterPro" id="IPR017703">
    <property type="entry name" value="YgfZ/GCV_T_CS"/>
</dbReference>
<protein>
    <recommendedName>
        <fullName evidence="5">Iron-sulfur cluster assembly factor IBA57 homolog, mitochondrial</fullName>
    </recommendedName>
</protein>
<dbReference type="InterPro" id="IPR027266">
    <property type="entry name" value="TrmE/GcvT-like"/>
</dbReference>
<dbReference type="AlphaFoldDB" id="A0A8H7ACK6"/>
<evidence type="ECO:0000256" key="1">
    <source>
        <dbReference type="ARBA" id="ARBA00004305"/>
    </source>
</evidence>
<comment type="caution">
    <text evidence="7">The sequence shown here is derived from an EMBL/GenBank/DDBJ whole genome shotgun (WGS) entry which is preliminary data.</text>
</comment>
<keyword evidence="2" id="KW-0809">Transit peptide</keyword>
<keyword evidence="3" id="KW-0496">Mitochondrion</keyword>
<dbReference type="NCBIfam" id="TIGR03317">
    <property type="entry name" value="ygfZ_signature"/>
    <property type="match status" value="1"/>
</dbReference>
<dbReference type="Pfam" id="PF25455">
    <property type="entry name" value="Beta-barrel_CAF17_C"/>
    <property type="match status" value="1"/>
</dbReference>
<accession>A0A8H7ACK6</accession>